<protein>
    <submittedName>
        <fullName evidence="10 11 15">Nuclease HARBI1</fullName>
    </submittedName>
</protein>
<proteinExistence type="inferred from homology"/>
<dbReference type="AlphaFoldDB" id="A0A6J2YC69"/>
<evidence type="ECO:0000256" key="1">
    <source>
        <dbReference type="ARBA" id="ARBA00001968"/>
    </source>
</evidence>
<dbReference type="RefSeq" id="XP_030748970.1">
    <property type="nucleotide sequence ID" value="XM_030893110.1"/>
</dbReference>
<keyword evidence="6" id="KW-0378">Hydrolase</keyword>
<dbReference type="GO" id="GO:0046872">
    <property type="term" value="F:metal ion binding"/>
    <property type="evidence" value="ECO:0007669"/>
    <property type="project" value="UniProtKB-KW"/>
</dbReference>
<dbReference type="KEGG" id="soy:115885882"/>
<dbReference type="RefSeq" id="XP_030751337.1">
    <property type="nucleotide sequence ID" value="XM_030895477.1"/>
</dbReference>
<dbReference type="GO" id="GO:0004518">
    <property type="term" value="F:nuclease activity"/>
    <property type="evidence" value="ECO:0007669"/>
    <property type="project" value="UniProtKB-KW"/>
</dbReference>
<comment type="similarity">
    <text evidence="3">Belongs to the HARBI1 family.</text>
</comment>
<dbReference type="RefSeq" id="XP_030748962.1">
    <property type="nucleotide sequence ID" value="XM_030893102.1"/>
</dbReference>
<dbReference type="KEGG" id="soy:115879997"/>
<dbReference type="Pfam" id="PF13359">
    <property type="entry name" value="DDE_Tnp_4"/>
    <property type="match status" value="1"/>
</dbReference>
<evidence type="ECO:0000313" key="9">
    <source>
        <dbReference type="Proteomes" id="UP000504635"/>
    </source>
</evidence>
<evidence type="ECO:0000256" key="5">
    <source>
        <dbReference type="ARBA" id="ARBA00022723"/>
    </source>
</evidence>
<organism evidence="9 16">
    <name type="scientific">Sitophilus oryzae</name>
    <name type="common">Rice weevil</name>
    <name type="synonym">Curculio oryzae</name>
    <dbReference type="NCBI Taxonomy" id="7048"/>
    <lineage>
        <taxon>Eukaryota</taxon>
        <taxon>Metazoa</taxon>
        <taxon>Ecdysozoa</taxon>
        <taxon>Arthropoda</taxon>
        <taxon>Hexapoda</taxon>
        <taxon>Insecta</taxon>
        <taxon>Pterygota</taxon>
        <taxon>Neoptera</taxon>
        <taxon>Endopterygota</taxon>
        <taxon>Coleoptera</taxon>
        <taxon>Polyphaga</taxon>
        <taxon>Cucujiformia</taxon>
        <taxon>Curculionidae</taxon>
        <taxon>Dryophthorinae</taxon>
        <taxon>Sitophilus</taxon>
    </lineage>
</organism>
<dbReference type="InterPro" id="IPR045249">
    <property type="entry name" value="HARBI1-like"/>
</dbReference>
<evidence type="ECO:0000256" key="2">
    <source>
        <dbReference type="ARBA" id="ARBA00004123"/>
    </source>
</evidence>
<keyword evidence="4" id="KW-0540">Nuclease</keyword>
<dbReference type="Proteomes" id="UP000504635">
    <property type="component" value="Unplaced"/>
</dbReference>
<evidence type="ECO:0000313" key="11">
    <source>
        <dbReference type="RefSeq" id="XP_030748962.1"/>
    </source>
</evidence>
<gene>
    <name evidence="16" type="primary">LOC115885882</name>
    <name evidence="10" type="synonym">LOC115874121</name>
    <name evidence="11" type="synonym">LOC115877038</name>
    <name evidence="12" type="synonym">LOC115877044</name>
    <name evidence="13" type="synonym">LOC115878860</name>
    <name evidence="14" type="synonym">LOC115879997</name>
    <name evidence="15" type="synonym">LOC115884753</name>
</gene>
<evidence type="ECO:0000256" key="6">
    <source>
        <dbReference type="ARBA" id="ARBA00022801"/>
    </source>
</evidence>
<accession>A0A6J2YC69</accession>
<evidence type="ECO:0000256" key="4">
    <source>
        <dbReference type="ARBA" id="ARBA00022722"/>
    </source>
</evidence>
<evidence type="ECO:0000259" key="8">
    <source>
        <dbReference type="Pfam" id="PF13359"/>
    </source>
</evidence>
<keyword evidence="7" id="KW-0539">Nucleus</keyword>
<dbReference type="RefSeq" id="XP_030760779.1">
    <property type="nucleotide sequence ID" value="XM_030904919.1"/>
</dbReference>
<dbReference type="GO" id="GO:0005634">
    <property type="term" value="C:nucleus"/>
    <property type="evidence" value="ECO:0007669"/>
    <property type="project" value="UniProtKB-SubCell"/>
</dbReference>
<evidence type="ECO:0000313" key="14">
    <source>
        <dbReference type="RefSeq" id="XP_030752949.1"/>
    </source>
</evidence>
<evidence type="ECO:0000313" key="12">
    <source>
        <dbReference type="RefSeq" id="XP_030748970.1"/>
    </source>
</evidence>
<dbReference type="OrthoDB" id="2430314at2759"/>
<dbReference type="GO" id="GO:0016787">
    <property type="term" value="F:hydrolase activity"/>
    <property type="evidence" value="ECO:0007669"/>
    <property type="project" value="UniProtKB-KW"/>
</dbReference>
<dbReference type="GeneID" id="115885882"/>
<evidence type="ECO:0000313" key="15">
    <source>
        <dbReference type="RefSeq" id="XP_030759278.1"/>
    </source>
</evidence>
<evidence type="ECO:0000313" key="13">
    <source>
        <dbReference type="RefSeq" id="XP_030751337.1"/>
    </source>
</evidence>
<feature type="domain" description="DDE Tnp4" evidence="8">
    <location>
        <begin position="154"/>
        <end position="303"/>
    </location>
</feature>
<evidence type="ECO:0000256" key="7">
    <source>
        <dbReference type="ARBA" id="ARBA00023242"/>
    </source>
</evidence>
<sequence>MERDLDLLYNAHRDILDIDFHIHRRYIRDMENPFEFYSEIQFKKRFRFRKEVVRDILLPMVHVREPMTNRGLPVPTLIGLLLTLRFYASGSFQIVCGDLKGLSQSTVSRVVTRITRRLAAHSRTYITFPLNEDIPEMQRQFSTIANFPNVTGCVDCTHITIKSPGGDVAELFRNRKRYFSINVQATSGPNLQILDIVSRYPGSYHDSYIFQRSSLKGKFQRRELPGYLLGDAGYPCLPYLLTPFRQVRTPGERRYNQAHIQTRNTVERLFGVLKRRFPCLSRGLATKISTSCYIIVACAILHNISITYRDIIDEPLQIDDDVPEIIFREGNLGLGNVMRNHIVHNYFD</sequence>
<keyword evidence="5" id="KW-0479">Metal-binding</keyword>
<keyword evidence="9" id="KW-1185">Reference proteome</keyword>
<comment type="cofactor">
    <cofactor evidence="1">
        <name>a divalent metal cation</name>
        <dbReference type="ChEBI" id="CHEBI:60240"/>
    </cofactor>
</comment>
<dbReference type="RefSeq" id="XP_030745075.1">
    <property type="nucleotide sequence ID" value="XM_030889215.1"/>
</dbReference>
<dbReference type="PANTHER" id="PTHR22930:SF289">
    <property type="entry name" value="DDE TNP4 DOMAIN-CONTAINING PROTEIN-RELATED"/>
    <property type="match status" value="1"/>
</dbReference>
<dbReference type="KEGG" id="soy:115878860"/>
<dbReference type="InterPro" id="IPR027806">
    <property type="entry name" value="HARBI1_dom"/>
</dbReference>
<evidence type="ECO:0000313" key="16">
    <source>
        <dbReference type="RefSeq" id="XP_030760779.1"/>
    </source>
</evidence>
<dbReference type="KEGG" id="soy:115874121"/>
<dbReference type="KEGG" id="soy:115877044"/>
<evidence type="ECO:0000313" key="10">
    <source>
        <dbReference type="RefSeq" id="XP_030745075.1"/>
    </source>
</evidence>
<dbReference type="KEGG" id="soy:115877038"/>
<evidence type="ECO:0000256" key="3">
    <source>
        <dbReference type="ARBA" id="ARBA00006958"/>
    </source>
</evidence>
<dbReference type="PANTHER" id="PTHR22930">
    <property type="match status" value="1"/>
</dbReference>
<comment type="subcellular location">
    <subcellularLocation>
        <location evidence="2">Nucleus</location>
    </subcellularLocation>
</comment>
<name>A0A6J2YC69_SITOR</name>
<dbReference type="RefSeq" id="XP_030752949.1">
    <property type="nucleotide sequence ID" value="XM_030897089.1"/>
</dbReference>
<dbReference type="RefSeq" id="XP_030759278.1">
    <property type="nucleotide sequence ID" value="XM_030903418.1"/>
</dbReference>
<dbReference type="KEGG" id="soy:115884753"/>
<reference evidence="10 11" key="1">
    <citation type="submission" date="2025-04" db="UniProtKB">
        <authorList>
            <consortium name="RefSeq"/>
        </authorList>
    </citation>
    <scope>IDENTIFICATION</scope>
    <source>
        <tissue evidence="10 11">Gonads</tissue>
    </source>
</reference>